<dbReference type="KEGG" id="adv:DJ533_00350"/>
<accession>A0A2S2F897</accession>
<dbReference type="EMBL" id="CP029389">
    <property type="protein sequence ID" value="AWL27169.1"/>
    <property type="molecule type" value="Genomic_DNA"/>
</dbReference>
<dbReference type="OrthoDB" id="6398375at2"/>
<dbReference type="SUPFAM" id="SSF55811">
    <property type="entry name" value="Nudix"/>
    <property type="match status" value="1"/>
</dbReference>
<proteinExistence type="predicted"/>
<geneLocation type="plasmid" evidence="1 2">
    <name>p1_010030</name>
</geneLocation>
<dbReference type="Proteomes" id="UP000245977">
    <property type="component" value="Plasmid p1_010030"/>
</dbReference>
<dbReference type="RefSeq" id="WP_065994763.1">
    <property type="nucleotide sequence ID" value="NZ_CP029389.2"/>
</dbReference>
<dbReference type="InterPro" id="IPR015797">
    <property type="entry name" value="NUDIX_hydrolase-like_dom_sf"/>
</dbReference>
<evidence type="ECO:0000313" key="2">
    <source>
        <dbReference type="Proteomes" id="UP000245977"/>
    </source>
</evidence>
<gene>
    <name evidence="1" type="ORF">DJ533_00350</name>
</gene>
<sequence>MKPPVLCITREELDAQNIPKNNAYGIYSFNMSIVNKSSFHFLNREVADRNNDDEYKKVGELLPQILVYCVVKHEGKVLTYSRKKGAESRLHGSRSIGFGGHVDISDYYHSLNNGFINSLAVSAERELREELNYTSTVGSNEFTSLLVDQSNPVGAVHVGIPILRKIHNINEVEVDPEEISDPIWLSPEELLKDIEQYENWSKILINEMYLD</sequence>
<keyword evidence="2" id="KW-1185">Reference proteome</keyword>
<keyword evidence="1" id="KW-0614">Plasmid</keyword>
<protein>
    <recommendedName>
        <fullName evidence="3">Nudix hydrolase domain-containing protein</fullName>
    </recommendedName>
</protein>
<name>A0A2S2F897_9GAMM</name>
<organism evidence="1 2">
    <name type="scientific">Acinetobacter defluvii</name>
    <dbReference type="NCBI Taxonomy" id="1871111"/>
    <lineage>
        <taxon>Bacteria</taxon>
        <taxon>Pseudomonadati</taxon>
        <taxon>Pseudomonadota</taxon>
        <taxon>Gammaproteobacteria</taxon>
        <taxon>Moraxellales</taxon>
        <taxon>Moraxellaceae</taxon>
        <taxon>Acinetobacter</taxon>
    </lineage>
</organism>
<evidence type="ECO:0008006" key="3">
    <source>
        <dbReference type="Google" id="ProtNLM"/>
    </source>
</evidence>
<dbReference type="STRING" id="1871111.GCA_001704615_00882"/>
<reference evidence="1" key="1">
    <citation type="submission" date="2019-08" db="EMBL/GenBank/DDBJ databases">
        <title>The complete genome of Acinetobacter defluvii strain WCHAD010030.</title>
        <authorList>
            <person name="Hu Y."/>
            <person name="Qin J."/>
            <person name="Feng Y."/>
            <person name="Zong Z."/>
        </authorList>
    </citation>
    <scope>NUCLEOTIDE SEQUENCE</scope>
    <source>
        <strain evidence="1">WCHA30</strain>
        <plasmid evidence="1">p1_010030</plasmid>
    </source>
</reference>
<evidence type="ECO:0000313" key="1">
    <source>
        <dbReference type="EMBL" id="AWL27169.1"/>
    </source>
</evidence>
<dbReference type="Gene3D" id="3.90.79.10">
    <property type="entry name" value="Nucleoside Triphosphate Pyrophosphohydrolase"/>
    <property type="match status" value="1"/>
</dbReference>
<dbReference type="AlphaFoldDB" id="A0A2S2F897"/>